<reference evidence="2 3" key="1">
    <citation type="submission" date="2020-08" db="EMBL/GenBank/DDBJ databases">
        <title>Novel species isolated from subtropical streams in China.</title>
        <authorList>
            <person name="Lu H."/>
        </authorList>
    </citation>
    <scope>NUCLEOTIDE SEQUENCE [LARGE SCALE GENOMIC DNA]</scope>
    <source>
        <strain evidence="2 3">CCTCC AB 2015119</strain>
    </source>
</reference>
<dbReference type="PANTHER" id="PTHR11102:SF160">
    <property type="entry name" value="ERAD-ASSOCIATED E3 UBIQUITIN-PROTEIN LIGASE COMPONENT HRD3"/>
    <property type="match status" value="1"/>
</dbReference>
<evidence type="ECO:0000313" key="3">
    <source>
        <dbReference type="Proteomes" id="UP000637632"/>
    </source>
</evidence>
<comment type="caution">
    <text evidence="2">The sequence shown here is derived from an EMBL/GenBank/DDBJ whole genome shotgun (WGS) entry which is preliminary data.</text>
</comment>
<dbReference type="Proteomes" id="UP000637632">
    <property type="component" value="Unassembled WGS sequence"/>
</dbReference>
<dbReference type="Gene3D" id="1.25.40.10">
    <property type="entry name" value="Tetratricopeptide repeat domain"/>
    <property type="match status" value="1"/>
</dbReference>
<dbReference type="InterPro" id="IPR050767">
    <property type="entry name" value="Sel1_AlgK"/>
</dbReference>
<dbReference type="RefSeq" id="WP_190477897.1">
    <property type="nucleotide sequence ID" value="NZ_JACOFT010000002.1"/>
</dbReference>
<dbReference type="Pfam" id="PF08238">
    <property type="entry name" value="Sel1"/>
    <property type="match status" value="5"/>
</dbReference>
<evidence type="ECO:0000256" key="1">
    <source>
        <dbReference type="SAM" id="SignalP"/>
    </source>
</evidence>
<keyword evidence="3" id="KW-1185">Reference proteome</keyword>
<feature type="chain" id="PRO_5047091223" evidence="1">
    <location>
        <begin position="22"/>
        <end position="249"/>
    </location>
</feature>
<dbReference type="EMBL" id="JACOFT010000002">
    <property type="protein sequence ID" value="MBC3810851.1"/>
    <property type="molecule type" value="Genomic_DNA"/>
</dbReference>
<gene>
    <name evidence="2" type="ORF">H8K26_05295</name>
</gene>
<protein>
    <submittedName>
        <fullName evidence="2">Sel1 repeat family protein</fullName>
    </submittedName>
</protein>
<evidence type="ECO:0000313" key="2">
    <source>
        <dbReference type="EMBL" id="MBC3810851.1"/>
    </source>
</evidence>
<feature type="signal peptide" evidence="1">
    <location>
        <begin position="1"/>
        <end position="21"/>
    </location>
</feature>
<proteinExistence type="predicted"/>
<dbReference type="SUPFAM" id="SSF81901">
    <property type="entry name" value="HCP-like"/>
    <property type="match status" value="1"/>
</dbReference>
<dbReference type="InterPro" id="IPR011990">
    <property type="entry name" value="TPR-like_helical_dom_sf"/>
</dbReference>
<dbReference type="InterPro" id="IPR006597">
    <property type="entry name" value="Sel1-like"/>
</dbReference>
<dbReference type="SMART" id="SM00671">
    <property type="entry name" value="SEL1"/>
    <property type="match status" value="4"/>
</dbReference>
<name>A0ABR6XDD0_9BURK</name>
<organism evidence="2 3">
    <name type="scientific">Undibacterium aquatile</name>
    <dbReference type="NCBI Taxonomy" id="1537398"/>
    <lineage>
        <taxon>Bacteria</taxon>
        <taxon>Pseudomonadati</taxon>
        <taxon>Pseudomonadota</taxon>
        <taxon>Betaproteobacteria</taxon>
        <taxon>Burkholderiales</taxon>
        <taxon>Oxalobacteraceae</taxon>
        <taxon>Undibacterium</taxon>
    </lineage>
</organism>
<dbReference type="PANTHER" id="PTHR11102">
    <property type="entry name" value="SEL-1-LIKE PROTEIN"/>
    <property type="match status" value="1"/>
</dbReference>
<sequence length="249" mass="27342">MNTMKNIITRAALTCTTSLFIACTPGVNNHPGTAEIESTGMHAIQAQHPDSIKTLRVWANQGIVTAQRELGLALAVQQDKQAEAAQWMEKAAKAGDTEAQFAFAEANYKAKLGLPQNLAVAWKWYEAAATKNNAKASFMLARMAKYGEGTPLDLQKSVHWLKVASDQGNAQAMFLLSNAYADGDGIAKDPVQARTWLEHSAEGDFPPAIQALAMELEGDKKHHDPDKLSARHLLKEASDERMLRWNKFQ</sequence>
<keyword evidence="1" id="KW-0732">Signal</keyword>
<accession>A0ABR6XDD0</accession>
<dbReference type="PROSITE" id="PS51257">
    <property type="entry name" value="PROKAR_LIPOPROTEIN"/>
    <property type="match status" value="1"/>
</dbReference>